<sequence>MEKKKTSTAMDNGLYITGWCIIGTLLLLVLFIKATNIQLSKYLFPCVLHSLTGLYCPGCGGTRAIAFLLHGDFLHSLVYHPVVPYAFVLCTWFMFSQTIERLSKGRLRIGMHFREVFLWIALAIIIINFIVKNAALLFFQIDFMPLTHIS</sequence>
<evidence type="ECO:0000313" key="2">
    <source>
        <dbReference type="EMBL" id="MCC2243310.1"/>
    </source>
</evidence>
<keyword evidence="1" id="KW-0472">Membrane</keyword>
<keyword evidence="1" id="KW-1133">Transmembrane helix</keyword>
<feature type="transmembrane region" description="Helical" evidence="1">
    <location>
        <begin position="12"/>
        <end position="32"/>
    </location>
</feature>
<organism evidence="2 3">
    <name type="scientific">Roseburia amylophila</name>
    <dbReference type="NCBI Taxonomy" id="2981794"/>
    <lineage>
        <taxon>Bacteria</taxon>
        <taxon>Bacillati</taxon>
        <taxon>Bacillota</taxon>
        <taxon>Clostridia</taxon>
        <taxon>Lachnospirales</taxon>
        <taxon>Lachnospiraceae</taxon>
        <taxon>Roseburia</taxon>
    </lineage>
</organism>
<name>A0AAW4WKR7_9FIRM</name>
<proteinExistence type="predicted"/>
<dbReference type="EMBL" id="JAJEQW010000019">
    <property type="protein sequence ID" value="MCC2243310.1"/>
    <property type="molecule type" value="Genomic_DNA"/>
</dbReference>
<gene>
    <name evidence="2" type="ORF">LKD47_13595</name>
</gene>
<dbReference type="AlphaFoldDB" id="A0AAW4WKR7"/>
<reference evidence="2" key="1">
    <citation type="submission" date="2021-10" db="EMBL/GenBank/DDBJ databases">
        <title>Anaerobic single-cell dispensing facilitates the cultivation of human gut bacteria.</title>
        <authorList>
            <person name="Afrizal A."/>
        </authorList>
    </citation>
    <scope>NUCLEOTIDE SEQUENCE</scope>
    <source>
        <strain evidence="2">CLA-AA-H204</strain>
    </source>
</reference>
<comment type="caution">
    <text evidence="2">The sequence shown here is derived from an EMBL/GenBank/DDBJ whole genome shotgun (WGS) entry which is preliminary data.</text>
</comment>
<feature type="transmembrane region" description="Helical" evidence="1">
    <location>
        <begin position="77"/>
        <end position="95"/>
    </location>
</feature>
<evidence type="ECO:0000313" key="3">
    <source>
        <dbReference type="Proteomes" id="UP001198893"/>
    </source>
</evidence>
<dbReference type="Pfam" id="PF10825">
    <property type="entry name" value="DUF2752"/>
    <property type="match status" value="1"/>
</dbReference>
<feature type="transmembrane region" description="Helical" evidence="1">
    <location>
        <begin position="116"/>
        <end position="141"/>
    </location>
</feature>
<dbReference type="Proteomes" id="UP001198893">
    <property type="component" value="Unassembled WGS sequence"/>
</dbReference>
<accession>A0AAW4WKR7</accession>
<dbReference type="RefSeq" id="WP_227710768.1">
    <property type="nucleotide sequence ID" value="NZ_JAJEQW010000019.1"/>
</dbReference>
<keyword evidence="1" id="KW-0812">Transmembrane</keyword>
<dbReference type="InterPro" id="IPR021215">
    <property type="entry name" value="DUF2752"/>
</dbReference>
<evidence type="ECO:0000256" key="1">
    <source>
        <dbReference type="SAM" id="Phobius"/>
    </source>
</evidence>
<protein>
    <submittedName>
        <fullName evidence="2">DUF2752 domain-containing protein</fullName>
    </submittedName>
</protein>